<dbReference type="FunFam" id="3.40.50.12670:FF:000001">
    <property type="entry name" value="Carboxypeptidase"/>
    <property type="match status" value="1"/>
</dbReference>
<dbReference type="Pfam" id="PF03141">
    <property type="entry name" value="Methyltransf_29"/>
    <property type="match status" value="1"/>
</dbReference>
<dbReference type="EMBL" id="DF973200">
    <property type="protein sequence ID" value="GAU19627.1"/>
    <property type="molecule type" value="Genomic_DNA"/>
</dbReference>
<dbReference type="Gene3D" id="3.40.50.12670">
    <property type="match status" value="2"/>
</dbReference>
<gene>
    <name evidence="6" type="ORF">TSUD_383210</name>
</gene>
<protein>
    <submittedName>
        <fullName evidence="6">Uncharacterized protein</fullName>
    </submittedName>
</protein>
<evidence type="ECO:0000313" key="7">
    <source>
        <dbReference type="Proteomes" id="UP000242715"/>
    </source>
</evidence>
<dbReference type="PANTHER" id="PTHR11802">
    <property type="entry name" value="SERINE PROTEASE FAMILY S10 SERINE CARBOXYPEPTIDASE"/>
    <property type="match status" value="1"/>
</dbReference>
<dbReference type="GO" id="GO:0016747">
    <property type="term" value="F:acyltransferase activity, transferring groups other than amino-acyl groups"/>
    <property type="evidence" value="ECO:0007669"/>
    <property type="project" value="TreeGrafter"/>
</dbReference>
<evidence type="ECO:0000256" key="1">
    <source>
        <dbReference type="ARBA" id="ARBA00009431"/>
    </source>
</evidence>
<evidence type="ECO:0000256" key="3">
    <source>
        <dbReference type="ARBA" id="ARBA00022679"/>
    </source>
</evidence>
<evidence type="ECO:0000313" key="6">
    <source>
        <dbReference type="EMBL" id="GAU19627.1"/>
    </source>
</evidence>
<keyword evidence="3" id="KW-0808">Transferase</keyword>
<dbReference type="GO" id="GO:0032259">
    <property type="term" value="P:methylation"/>
    <property type="evidence" value="ECO:0007669"/>
    <property type="project" value="UniProtKB-KW"/>
</dbReference>
<accession>A0A2Z6MN04</accession>
<evidence type="ECO:0000256" key="2">
    <source>
        <dbReference type="ARBA" id="ARBA00022603"/>
    </source>
</evidence>
<dbReference type="Proteomes" id="UP000242715">
    <property type="component" value="Unassembled WGS sequence"/>
</dbReference>
<dbReference type="Pfam" id="PF00450">
    <property type="entry name" value="Peptidase_S10"/>
    <property type="match status" value="2"/>
</dbReference>
<dbReference type="GO" id="GO:0008168">
    <property type="term" value="F:methyltransferase activity"/>
    <property type="evidence" value="ECO:0007669"/>
    <property type="project" value="UniProtKB-KW"/>
</dbReference>
<dbReference type="SUPFAM" id="SSF53474">
    <property type="entry name" value="alpha/beta-Hydrolases"/>
    <property type="match status" value="3"/>
</dbReference>
<keyword evidence="7" id="KW-1185">Reference proteome</keyword>
<organism evidence="6 7">
    <name type="scientific">Trifolium subterraneum</name>
    <name type="common">Subterranean clover</name>
    <dbReference type="NCBI Taxonomy" id="3900"/>
    <lineage>
        <taxon>Eukaryota</taxon>
        <taxon>Viridiplantae</taxon>
        <taxon>Streptophyta</taxon>
        <taxon>Embryophyta</taxon>
        <taxon>Tracheophyta</taxon>
        <taxon>Spermatophyta</taxon>
        <taxon>Magnoliopsida</taxon>
        <taxon>eudicotyledons</taxon>
        <taxon>Gunneridae</taxon>
        <taxon>Pentapetalae</taxon>
        <taxon>rosids</taxon>
        <taxon>fabids</taxon>
        <taxon>Fabales</taxon>
        <taxon>Fabaceae</taxon>
        <taxon>Papilionoideae</taxon>
        <taxon>50 kb inversion clade</taxon>
        <taxon>NPAAA clade</taxon>
        <taxon>Hologalegina</taxon>
        <taxon>IRL clade</taxon>
        <taxon>Trifolieae</taxon>
        <taxon>Trifolium</taxon>
    </lineage>
</organism>
<name>A0A2Z6MN04_TRISU</name>
<dbReference type="OrthoDB" id="443318at2759"/>
<dbReference type="PANTHER" id="PTHR11802:SF29">
    <property type="entry name" value="SERINE CARBOXYPEPTIDASE-LIKE 19"/>
    <property type="match status" value="1"/>
</dbReference>
<dbReference type="InterPro" id="IPR004159">
    <property type="entry name" value="Put_SAM_MeTrfase"/>
</dbReference>
<proteinExistence type="inferred from homology"/>
<sequence>MAKPSSAGAWQRNGFGKGDSLALEITKKSVGCDIVPNLSFDSHHGGEVSKIDEVDSIPKRHCPREEEKLHCLIPAPKGYVTSFPWPKSRDYVPYANAPYKSLTVEKAIQNSIQYEGNVFRFPGGGTQFPQGADKYRYTRTYSNQMTFATVKGGGHTAPEFQPKQCFDMFSRWISKRPLNYRNMAMFAVSMEKLRKQTFTLTRFPACSITCIDLHCRIQRRRSVSKCCNCNPGNVSVNCGCFRNNKMKSQEYEWEVKFLPGFQGPLPFILETGYVGVGENEDVQVFYYFIESENNPKDDPLMLWLTGGPGCSALSGLFFEIGPLEIIREEYNGSLPNLMLRPYSWTKVCSIIFVDLPVSTGFTYARTKSASQRSDSLLVRQALQFFRKWLVDHPKFQSNEVYIGGDSYSGIPVPVIVQEIAEGNEKGVKPWINLQGYLTGNAATSGKEPNYKIPFAHGMGLISDELYDSLQKNCNGDYINVENRNVLCSRDISSFEEAISGLNQMHILDPDCKWLHDNGRFPTRSLIEKYPSMFRSTNLESSALSCRSYSYYLCGFWTNDDNVRKALHIRKGSIGKWRRCRVDIPHKRDIPTSYDYHVNISRKGIRSLIYSGDHDMRMPFLGTQAWIRSLNYSIVDDWRQWHSNGQVAGYTRTYSNRMTFATVKASLLFLKIEIGGGHTAPEFRPKECFDMFSRYVGVGENENVQVFYYFIESENNSKDDPLMLWLTGGPGCSALSGLVFEIGPLEFKKDEYNGSLPNLILRQHSWTKVSSIIFVDLPVSTGFTYARTKSASQRSDSIQVNQALEFLRKWLVDHPKFQSNEVYIGGDSYSGVTVPVIVQEIAQANEKGLQPWINLQGYLLGNAITTEKEMNYIVPFAHGMGLISDELYDSLRKHCNGDYVNVDTKNVLCSKDMDSFNGNYPYTLCAYWANDANVRKALHIRKGSIGKWERCSYDIPYTSDISYSYDYHVNLSTKGYRSLIYSGDHDIQITFLGTQAWIRSLNYSIVDDWRQWHTNEQVAGYTRTYSNRMTFATVKDTQLQSTCLKNVLPCLVGGYLRGHYEGFTIPEDTSTLNASQKKELRENKQKDSKALFFLQQAVEDSIFPRIMGATSAKDAWGTLKEEFQGSDKMDVFEGDMAYFIIMEILNQTLIGIGRYKAPKLRIQSCENGQKLGKYL</sequence>
<dbReference type="PRINTS" id="PR00724">
    <property type="entry name" value="CRBOXYPTASEC"/>
</dbReference>
<comment type="similarity">
    <text evidence="1">Belongs to the peptidase S10 family.</text>
</comment>
<dbReference type="InterPro" id="IPR029058">
    <property type="entry name" value="AB_hydrolase_fold"/>
</dbReference>
<reference evidence="7" key="1">
    <citation type="journal article" date="2017" name="Front. Plant Sci.">
        <title>Climate Clever Clovers: New Paradigm to Reduce the Environmental Footprint of Ruminants by Breeding Low Methanogenic Forages Utilizing Haplotype Variation.</title>
        <authorList>
            <person name="Kaur P."/>
            <person name="Appels R."/>
            <person name="Bayer P.E."/>
            <person name="Keeble-Gagnere G."/>
            <person name="Wang J."/>
            <person name="Hirakawa H."/>
            <person name="Shirasawa K."/>
            <person name="Vercoe P."/>
            <person name="Stefanova K."/>
            <person name="Durmic Z."/>
            <person name="Nichols P."/>
            <person name="Revell C."/>
            <person name="Isobe S.N."/>
            <person name="Edwards D."/>
            <person name="Erskine W."/>
        </authorList>
    </citation>
    <scope>NUCLEOTIDE SEQUENCE [LARGE SCALE GENOMIC DNA]</scope>
    <source>
        <strain evidence="7">cv. Daliak</strain>
    </source>
</reference>
<dbReference type="InterPro" id="IPR001563">
    <property type="entry name" value="Peptidase_S10"/>
</dbReference>
<keyword evidence="4" id="KW-0732">Signal</keyword>
<keyword evidence="5" id="KW-0325">Glycoprotein</keyword>
<dbReference type="FunFam" id="3.40.50.1820:FF:000072">
    <property type="entry name" value="Serine carboxypeptidase-like 19"/>
    <property type="match status" value="2"/>
</dbReference>
<dbReference type="GO" id="GO:0006508">
    <property type="term" value="P:proteolysis"/>
    <property type="evidence" value="ECO:0007669"/>
    <property type="project" value="InterPro"/>
</dbReference>
<dbReference type="Gene3D" id="3.40.50.1820">
    <property type="entry name" value="alpha/beta hydrolase"/>
    <property type="match status" value="2"/>
</dbReference>
<dbReference type="AlphaFoldDB" id="A0A2Z6MN04"/>
<keyword evidence="2" id="KW-0489">Methyltransferase</keyword>
<evidence type="ECO:0000256" key="4">
    <source>
        <dbReference type="ARBA" id="ARBA00022729"/>
    </source>
</evidence>
<dbReference type="GO" id="GO:0019748">
    <property type="term" value="P:secondary metabolic process"/>
    <property type="evidence" value="ECO:0007669"/>
    <property type="project" value="TreeGrafter"/>
</dbReference>
<dbReference type="Pfam" id="PF14223">
    <property type="entry name" value="Retrotran_gag_2"/>
    <property type="match status" value="1"/>
</dbReference>
<evidence type="ECO:0000256" key="5">
    <source>
        <dbReference type="ARBA" id="ARBA00023180"/>
    </source>
</evidence>
<dbReference type="GO" id="GO:0004185">
    <property type="term" value="F:serine-type carboxypeptidase activity"/>
    <property type="evidence" value="ECO:0007669"/>
    <property type="project" value="InterPro"/>
</dbReference>